<reference evidence="1 2" key="1">
    <citation type="submission" date="2018-06" db="EMBL/GenBank/DDBJ databases">
        <title>Genomic Encyclopedia of Archaeal and Bacterial Type Strains, Phase II (KMG-II): from individual species to whole genera.</title>
        <authorList>
            <person name="Goeker M."/>
        </authorList>
    </citation>
    <scope>NUCLEOTIDE SEQUENCE [LARGE SCALE GENOMIC DNA]</scope>
    <source>
        <strain evidence="1 2">DSM 12408</strain>
    </source>
</reference>
<protein>
    <submittedName>
        <fullName evidence="1">Serine O-acetyltransferase</fullName>
    </submittedName>
</protein>
<sequence>MINNKKDYLEYLTRDRIALEIYNQGAVNKIKNLIFPDPVWTFQKRMRQLEYYTNCKNYGLYHFYIYYLKYRYKLISIKLNFTIPINVFGPGLSIVHYGTIIINFTSKIGSNCRIHACVNIGASGGEIQGPQLGDNIYIAPGAKIYGNIWIPNNTAIGANAVVNKSFTKENTIIAGIPAKVIGEVDIKKIIKYI</sequence>
<keyword evidence="1" id="KW-0808">Transferase</keyword>
<organism evidence="1 2">
    <name type="scientific">Gelidibacter algens</name>
    <dbReference type="NCBI Taxonomy" id="49280"/>
    <lineage>
        <taxon>Bacteria</taxon>
        <taxon>Pseudomonadati</taxon>
        <taxon>Bacteroidota</taxon>
        <taxon>Flavobacteriia</taxon>
        <taxon>Flavobacteriales</taxon>
        <taxon>Flavobacteriaceae</taxon>
        <taxon>Gelidibacter</taxon>
    </lineage>
</organism>
<dbReference type="OrthoDB" id="9814490at2"/>
<dbReference type="STRING" id="49280.A9996_17555"/>
<dbReference type="SUPFAM" id="SSF51161">
    <property type="entry name" value="Trimeric LpxA-like enzymes"/>
    <property type="match status" value="1"/>
</dbReference>
<dbReference type="Gene3D" id="2.160.10.10">
    <property type="entry name" value="Hexapeptide repeat proteins"/>
    <property type="match status" value="1"/>
</dbReference>
<gene>
    <name evidence="1" type="ORF">LX77_00005</name>
</gene>
<proteinExistence type="predicted"/>
<dbReference type="GO" id="GO:0016740">
    <property type="term" value="F:transferase activity"/>
    <property type="evidence" value="ECO:0007669"/>
    <property type="project" value="UniProtKB-KW"/>
</dbReference>
<dbReference type="Proteomes" id="UP000248987">
    <property type="component" value="Unassembled WGS sequence"/>
</dbReference>
<evidence type="ECO:0000313" key="1">
    <source>
        <dbReference type="EMBL" id="RAJ27433.1"/>
    </source>
</evidence>
<dbReference type="EMBL" id="QLLQ01000001">
    <property type="protein sequence ID" value="RAJ27433.1"/>
    <property type="molecule type" value="Genomic_DNA"/>
</dbReference>
<dbReference type="InterPro" id="IPR011004">
    <property type="entry name" value="Trimer_LpxA-like_sf"/>
</dbReference>
<evidence type="ECO:0000313" key="2">
    <source>
        <dbReference type="Proteomes" id="UP000248987"/>
    </source>
</evidence>
<dbReference type="PANTHER" id="PTHR42811">
    <property type="entry name" value="SERINE ACETYLTRANSFERASE"/>
    <property type="match status" value="1"/>
</dbReference>
<keyword evidence="2" id="KW-1185">Reference proteome</keyword>
<comment type="caution">
    <text evidence="1">The sequence shown here is derived from an EMBL/GenBank/DDBJ whole genome shotgun (WGS) entry which is preliminary data.</text>
</comment>
<dbReference type="AlphaFoldDB" id="A0A1A7QQV7"/>
<name>A0A1A7QQV7_9FLAO</name>
<accession>A0A1A7QQV7</accession>
<dbReference type="RefSeq" id="WP_066438286.1">
    <property type="nucleotide sequence ID" value="NZ_LZRN01000058.1"/>
</dbReference>